<dbReference type="AlphaFoldDB" id="A0A4R8MLX3"/>
<dbReference type="Pfam" id="PF06230">
    <property type="entry name" value="LpxI_C"/>
    <property type="match status" value="1"/>
</dbReference>
<dbReference type="EMBL" id="SORI01000001">
    <property type="protein sequence ID" value="TDY65096.1"/>
    <property type="molecule type" value="Genomic_DNA"/>
</dbReference>
<name>A0A4R8MLX3_9BACT</name>
<feature type="domain" description="LpxI C-terminal" evidence="1">
    <location>
        <begin position="146"/>
        <end position="274"/>
    </location>
</feature>
<proteinExistence type="predicted"/>
<dbReference type="InterPro" id="IPR010415">
    <property type="entry name" value="LpxI_C"/>
</dbReference>
<dbReference type="Proteomes" id="UP000295066">
    <property type="component" value="Unassembled WGS sequence"/>
</dbReference>
<dbReference type="PANTHER" id="PTHR39962">
    <property type="entry name" value="BLL4848 PROTEIN"/>
    <property type="match status" value="1"/>
</dbReference>
<dbReference type="Pfam" id="PF17930">
    <property type="entry name" value="LpxI_N"/>
    <property type="match status" value="1"/>
</dbReference>
<evidence type="ECO:0000313" key="3">
    <source>
        <dbReference type="EMBL" id="TDY65096.1"/>
    </source>
</evidence>
<accession>A0A4R8MLX3</accession>
<dbReference type="OrthoDB" id="9789836at2"/>
<evidence type="ECO:0000259" key="1">
    <source>
        <dbReference type="Pfam" id="PF06230"/>
    </source>
</evidence>
<organism evidence="3 4">
    <name type="scientific">Aminivibrio pyruvatiphilus</name>
    <dbReference type="NCBI Taxonomy" id="1005740"/>
    <lineage>
        <taxon>Bacteria</taxon>
        <taxon>Thermotogati</taxon>
        <taxon>Synergistota</taxon>
        <taxon>Synergistia</taxon>
        <taxon>Synergistales</taxon>
        <taxon>Aminobacteriaceae</taxon>
        <taxon>Aminivibrio</taxon>
    </lineage>
</organism>
<dbReference type="Gene3D" id="3.40.50.20">
    <property type="match status" value="1"/>
</dbReference>
<dbReference type="Gene3D" id="3.40.140.80">
    <property type="match status" value="1"/>
</dbReference>
<dbReference type="RefSeq" id="WP_133955497.1">
    <property type="nucleotide sequence ID" value="NZ_SORI01000001.1"/>
</dbReference>
<dbReference type="InterPro" id="IPR043167">
    <property type="entry name" value="LpxI_C_sf"/>
</dbReference>
<reference evidence="3 4" key="1">
    <citation type="submission" date="2019-03" db="EMBL/GenBank/DDBJ databases">
        <title>Genomic Encyclopedia of Type Strains, Phase IV (KMG-IV): sequencing the most valuable type-strain genomes for metagenomic binning, comparative biology and taxonomic classification.</title>
        <authorList>
            <person name="Goeker M."/>
        </authorList>
    </citation>
    <scope>NUCLEOTIDE SEQUENCE [LARGE SCALE GENOMIC DNA]</scope>
    <source>
        <strain evidence="3 4">DSM 25964</strain>
    </source>
</reference>
<keyword evidence="4" id="KW-1185">Reference proteome</keyword>
<dbReference type="InterPro" id="IPR053174">
    <property type="entry name" value="LpxI"/>
</dbReference>
<dbReference type="PANTHER" id="PTHR39962:SF1">
    <property type="entry name" value="LPXI FAMILY PROTEIN"/>
    <property type="match status" value="1"/>
</dbReference>
<protein>
    <recommendedName>
        <fullName evidence="5">UDP-2,3-diacylglucosamine pyrophosphatase LpxI</fullName>
    </recommendedName>
</protein>
<evidence type="ECO:0008006" key="5">
    <source>
        <dbReference type="Google" id="ProtNLM"/>
    </source>
</evidence>
<evidence type="ECO:0000259" key="2">
    <source>
        <dbReference type="Pfam" id="PF17930"/>
    </source>
</evidence>
<comment type="caution">
    <text evidence="3">The sequence shown here is derived from an EMBL/GenBank/DDBJ whole genome shotgun (WGS) entry which is preliminary data.</text>
</comment>
<feature type="domain" description="LpxI N-terminal" evidence="2">
    <location>
        <begin position="9"/>
        <end position="139"/>
    </location>
</feature>
<sequence>MKNMPGPAALIAGNGALPEETARQMAGSGMDVTVYSFPGGAEDRFPFLPEDRVLSLLSLPGGDGKLSLQALLADLRSRGIRSVCMAGLIPKTMMYGAAADSSLLGMLSSDGNDDHSLLGRIVGAFESFGLQVLPYAGFVGESLATEGFIAGREPSGKEREDVNCGKRILSVTLPLSFGQSVVVARGAVVAVEAMEGTDEMIRRAGALLSGAPGVVVKMMRPDQDMRFDLPTVGTGTLRAMAAAGLTCLAVEAGRTIILDRPEFASRAESLSIAVEGIIP</sequence>
<gene>
    <name evidence="3" type="ORF">C8D99_101246</name>
</gene>
<dbReference type="InterPro" id="IPR041255">
    <property type="entry name" value="LpxI_N"/>
</dbReference>
<evidence type="ECO:0000313" key="4">
    <source>
        <dbReference type="Proteomes" id="UP000295066"/>
    </source>
</evidence>